<protein>
    <submittedName>
        <fullName evidence="1">Uncharacterized protein</fullName>
    </submittedName>
</protein>
<comment type="caution">
    <text evidence="1">The sequence shown here is derived from an EMBL/GenBank/DDBJ whole genome shotgun (WGS) entry which is preliminary data.</text>
</comment>
<organism evidence="1 2">
    <name type="scientific">Irpex rosettiformis</name>
    <dbReference type="NCBI Taxonomy" id="378272"/>
    <lineage>
        <taxon>Eukaryota</taxon>
        <taxon>Fungi</taxon>
        <taxon>Dikarya</taxon>
        <taxon>Basidiomycota</taxon>
        <taxon>Agaricomycotina</taxon>
        <taxon>Agaricomycetes</taxon>
        <taxon>Polyporales</taxon>
        <taxon>Irpicaceae</taxon>
        <taxon>Irpex</taxon>
    </lineage>
</organism>
<proteinExistence type="predicted"/>
<reference evidence="1" key="1">
    <citation type="journal article" date="2021" name="Environ. Microbiol.">
        <title>Gene family expansions and transcriptome signatures uncover fungal adaptations to wood decay.</title>
        <authorList>
            <person name="Hage H."/>
            <person name="Miyauchi S."/>
            <person name="Viragh M."/>
            <person name="Drula E."/>
            <person name="Min B."/>
            <person name="Chaduli D."/>
            <person name="Navarro D."/>
            <person name="Favel A."/>
            <person name="Norest M."/>
            <person name="Lesage-Meessen L."/>
            <person name="Balint B."/>
            <person name="Merenyi Z."/>
            <person name="de Eugenio L."/>
            <person name="Morin E."/>
            <person name="Martinez A.T."/>
            <person name="Baldrian P."/>
            <person name="Stursova M."/>
            <person name="Martinez M.J."/>
            <person name="Novotny C."/>
            <person name="Magnuson J.K."/>
            <person name="Spatafora J.W."/>
            <person name="Maurice S."/>
            <person name="Pangilinan J."/>
            <person name="Andreopoulos W."/>
            <person name="LaButti K."/>
            <person name="Hundley H."/>
            <person name="Na H."/>
            <person name="Kuo A."/>
            <person name="Barry K."/>
            <person name="Lipzen A."/>
            <person name="Henrissat B."/>
            <person name="Riley R."/>
            <person name="Ahrendt S."/>
            <person name="Nagy L.G."/>
            <person name="Grigoriev I.V."/>
            <person name="Martin F."/>
            <person name="Rosso M.N."/>
        </authorList>
    </citation>
    <scope>NUCLEOTIDE SEQUENCE</scope>
    <source>
        <strain evidence="1">CBS 384.51</strain>
    </source>
</reference>
<accession>A0ACB8UHY9</accession>
<evidence type="ECO:0000313" key="1">
    <source>
        <dbReference type="EMBL" id="KAI0093993.1"/>
    </source>
</evidence>
<name>A0ACB8UHY9_9APHY</name>
<keyword evidence="2" id="KW-1185">Reference proteome</keyword>
<dbReference type="EMBL" id="MU274901">
    <property type="protein sequence ID" value="KAI0093993.1"/>
    <property type="molecule type" value="Genomic_DNA"/>
</dbReference>
<sequence>METPQRMFFVPALISFNSGRKTQVEARKRFDDVNKKNSKLPGLLGALKLSKPTDSPSPVSHVQGKKTQVIGPISTNATACQAAAPRQSATPSPEIKLYKAVQVTKARAVTLPSVRRPSAPRSAAVSLPAGRVKTSVKSSIKESISPASSSKIKVVKQLPTPPPTPPLESQAPNESVRTSRTEKKARIPRYNAMVFPKPTPISYSKPTNLMSESEASEISLRPVQKNVRKAPASPLVPKPVPKIIQNGQAAKRTCPYGKIPRTSTNETQVKSITSKRKSRTTVVVEKEASPKKTQLTATGVVKPSKASDTEIIPPVAKEAAEEQVENIKIELPIVAIHWETSRTLEPSVISVVERTTEVQEGLCSEEKKRSKASITSSNANSQPSKPISPRKATHSPAMTELQAVLERRKVAISSWHPYQPKESLEEKATSLTAQTVTSTGR</sequence>
<dbReference type="Proteomes" id="UP001055072">
    <property type="component" value="Unassembled WGS sequence"/>
</dbReference>
<gene>
    <name evidence="1" type="ORF">BDY19DRAFT_289806</name>
</gene>
<evidence type="ECO:0000313" key="2">
    <source>
        <dbReference type="Proteomes" id="UP001055072"/>
    </source>
</evidence>